<dbReference type="SUPFAM" id="SSF57184">
    <property type="entry name" value="Growth factor receptor domain"/>
    <property type="match status" value="1"/>
</dbReference>
<dbReference type="Proteomes" id="UP000030744">
    <property type="component" value="Unassembled WGS sequence"/>
</dbReference>
<dbReference type="Gene3D" id="2.60.120.260">
    <property type="entry name" value="Galactose-binding domain-like"/>
    <property type="match status" value="1"/>
</dbReference>
<dbReference type="Gene3D" id="2.10.50.10">
    <property type="entry name" value="Tumor Necrosis Factor Receptor, subunit A, domain 2"/>
    <property type="match status" value="2"/>
</dbReference>
<evidence type="ECO:0000259" key="2">
    <source>
        <dbReference type="PROSITE" id="PS50022"/>
    </source>
</evidence>
<sequence>MNIARGELVVVDSTGGRISTIHLTTGVLTDIKTGVTQPEGVAVSDDGNTLYVSQSGAGKVVAINLNEKTESDLVSNLSSPAGLCLSLDGATLYVAEAAANKVSSINIRAQTKTDVVGQGATADIELNNPRAVAVSLDGEIYVADGNSGNSRIIRALDDQVEVLEIHPPLLRTMKESDLDYVLGDITSMAYGKLANPTLFLADSTKHIIWKLDLQTHRLEQILGTGTKGFTGDGRIIPAPEAAIDSPTGFAVADQLGSATTTLYILDSGNKRVRKVYVSPADRGESSTEVPCPEGTFSNSEGGSTEDDCIPCPAGVFTNVALKGEVELTISGDYVGSGTPDKVTNGDTGLGTGWVSKNTSSGGHGLTIDFGDIFFINEVTVISGRTGGKNILSSFSVHYFHSASSTYVELFSVTSNKESTYSLNFGEVATRKIMLTTSDSQVYLSEIQVSGTSSPGPAAPTPCPKGWYQDLKAQTACKICPEGYFCKDSTVTPSTKCPAGYYCPKGSYNGHEYPCPLGTYNKLGGAKGASECLPCPGYYCKGGAWSPAPHPDEKNPDGISGSAGSLCPIGYYCQAGTESPEPCRE</sequence>
<dbReference type="SUPFAM" id="SSF49785">
    <property type="entry name" value="Galactose-binding domain-like"/>
    <property type="match status" value="1"/>
</dbReference>
<dbReference type="VEuPathDB" id="ToxoDB:EMH_0088010"/>
<dbReference type="InterPro" id="IPR015943">
    <property type="entry name" value="WD40/YVTN_repeat-like_dom_sf"/>
</dbReference>
<dbReference type="GeneID" id="25383090"/>
<dbReference type="PANTHER" id="PTHR46104:SF1">
    <property type="entry name" value="GENE 9195-RELATED"/>
    <property type="match status" value="1"/>
</dbReference>
<feature type="region of interest" description="Disordered" evidence="1">
    <location>
        <begin position="279"/>
        <end position="304"/>
    </location>
</feature>
<organism evidence="3 4">
    <name type="scientific">Eimeria mitis</name>
    <dbReference type="NCBI Taxonomy" id="44415"/>
    <lineage>
        <taxon>Eukaryota</taxon>
        <taxon>Sar</taxon>
        <taxon>Alveolata</taxon>
        <taxon>Apicomplexa</taxon>
        <taxon>Conoidasida</taxon>
        <taxon>Coccidia</taxon>
        <taxon>Eucoccidiorida</taxon>
        <taxon>Eimeriorina</taxon>
        <taxon>Eimeriidae</taxon>
        <taxon>Eimeria</taxon>
    </lineage>
</organism>
<name>U6JRU3_9EIME</name>
<dbReference type="AlphaFoldDB" id="U6JRU3"/>
<dbReference type="InterPro" id="IPR000421">
    <property type="entry name" value="FA58C"/>
</dbReference>
<dbReference type="SUPFAM" id="SSF101898">
    <property type="entry name" value="NHL repeat"/>
    <property type="match status" value="1"/>
</dbReference>
<dbReference type="InterPro" id="IPR019405">
    <property type="entry name" value="Lactonase_7-beta_prop"/>
</dbReference>
<proteinExistence type="predicted"/>
<evidence type="ECO:0000313" key="3">
    <source>
        <dbReference type="EMBL" id="CDJ27531.1"/>
    </source>
</evidence>
<dbReference type="RefSeq" id="XP_013350109.1">
    <property type="nucleotide sequence ID" value="XM_013494655.1"/>
</dbReference>
<accession>U6JRU3</accession>
<dbReference type="OrthoDB" id="346529at2759"/>
<feature type="domain" description="F5/8 type C" evidence="2">
    <location>
        <begin position="308"/>
        <end position="453"/>
    </location>
</feature>
<dbReference type="InterPro" id="IPR011042">
    <property type="entry name" value="6-blade_b-propeller_TolB-like"/>
</dbReference>
<dbReference type="Gene3D" id="2.120.10.30">
    <property type="entry name" value="TolB, C-terminal domain"/>
    <property type="match status" value="1"/>
</dbReference>
<gene>
    <name evidence="3" type="ORF">EMH_0088010</name>
</gene>
<dbReference type="PANTHER" id="PTHR46104">
    <property type="entry name" value="GENE 9195-RELATED-RELATED"/>
    <property type="match status" value="1"/>
</dbReference>
<dbReference type="InterPro" id="IPR009030">
    <property type="entry name" value="Growth_fac_rcpt_cys_sf"/>
</dbReference>
<dbReference type="Pfam" id="PF10282">
    <property type="entry name" value="Lactonase"/>
    <property type="match status" value="1"/>
</dbReference>
<dbReference type="SMART" id="SM01411">
    <property type="entry name" value="Ephrin_rec_like"/>
    <property type="match status" value="3"/>
</dbReference>
<evidence type="ECO:0000313" key="4">
    <source>
        <dbReference type="Proteomes" id="UP000030744"/>
    </source>
</evidence>
<dbReference type="PROSITE" id="PS50022">
    <property type="entry name" value="FA58C_3"/>
    <property type="match status" value="1"/>
</dbReference>
<dbReference type="InterPro" id="IPR008979">
    <property type="entry name" value="Galactose-bd-like_sf"/>
</dbReference>
<reference evidence="3" key="1">
    <citation type="submission" date="2013-10" db="EMBL/GenBank/DDBJ databases">
        <title>Genomic analysis of the causative agents of coccidiosis in chickens.</title>
        <authorList>
            <person name="Reid A.J."/>
            <person name="Blake D."/>
            <person name="Billington K."/>
            <person name="Browne H."/>
            <person name="Dunn M."/>
            <person name="Hung S."/>
            <person name="Kawahara F."/>
            <person name="Miranda-Saavedra D."/>
            <person name="Mourier T."/>
            <person name="Nagra H."/>
            <person name="Otto T.D."/>
            <person name="Rawlings N."/>
            <person name="Sanchez A."/>
            <person name="Sanders M."/>
            <person name="Subramaniam C."/>
            <person name="Tay Y."/>
            <person name="Dear P."/>
            <person name="Doerig C."/>
            <person name="Gruber A."/>
            <person name="Parkinson J."/>
            <person name="Shirley M."/>
            <person name="Wan K.L."/>
            <person name="Berriman M."/>
            <person name="Tomley F."/>
            <person name="Pain A."/>
        </authorList>
    </citation>
    <scope>NUCLEOTIDE SEQUENCE [LARGE SCALE GENOMIC DNA]</scope>
    <source>
        <strain evidence="3">Houghton</strain>
    </source>
</reference>
<dbReference type="Gene3D" id="2.130.10.10">
    <property type="entry name" value="YVTN repeat-like/Quinoprotein amine dehydrogenase"/>
    <property type="match status" value="1"/>
</dbReference>
<reference evidence="3" key="2">
    <citation type="submission" date="2013-10" db="EMBL/GenBank/DDBJ databases">
        <authorList>
            <person name="Aslett M."/>
        </authorList>
    </citation>
    <scope>NUCLEOTIDE SEQUENCE [LARGE SCALE GENOMIC DNA]</scope>
    <source>
        <strain evidence="3">Houghton</strain>
    </source>
</reference>
<keyword evidence="4" id="KW-1185">Reference proteome</keyword>
<dbReference type="EMBL" id="HG679810">
    <property type="protein sequence ID" value="CDJ27531.1"/>
    <property type="molecule type" value="Genomic_DNA"/>
</dbReference>
<protein>
    <recommendedName>
        <fullName evidence="2">F5/8 type C domain-containing protein</fullName>
    </recommendedName>
</protein>
<evidence type="ECO:0000256" key="1">
    <source>
        <dbReference type="SAM" id="MobiDB-lite"/>
    </source>
</evidence>